<name>A0ABY7GSA9_9BACT</name>
<evidence type="ECO:0000259" key="4">
    <source>
        <dbReference type="Pfam" id="PF13649"/>
    </source>
</evidence>
<keyword evidence="3" id="KW-0949">S-adenosyl-L-methionine</keyword>
<dbReference type="EMBL" id="CP114040">
    <property type="protein sequence ID" value="WAS89841.1"/>
    <property type="molecule type" value="Genomic_DNA"/>
</dbReference>
<evidence type="ECO:0000313" key="5">
    <source>
        <dbReference type="EMBL" id="WAS89841.1"/>
    </source>
</evidence>
<dbReference type="Gene3D" id="3.40.50.150">
    <property type="entry name" value="Vaccinia Virus protein VP39"/>
    <property type="match status" value="1"/>
</dbReference>
<reference evidence="5" key="1">
    <citation type="submission" date="2022-11" db="EMBL/GenBank/DDBJ databases">
        <title>Minimal conservation of predation-associated metabolite biosynthetic gene clusters underscores biosynthetic potential of Myxococcota including descriptions for ten novel species: Archangium lansinium sp. nov., Myxococcus landrumus sp. nov., Nannocystis bai.</title>
        <authorList>
            <person name="Ahearne A."/>
            <person name="Stevens C."/>
            <person name="Dowd S."/>
        </authorList>
    </citation>
    <scope>NUCLEOTIDE SEQUENCE</scope>
    <source>
        <strain evidence="5">Fl3</strain>
    </source>
</reference>
<protein>
    <submittedName>
        <fullName evidence="5">Class I SAM-dependent methyltransferase</fullName>
    </submittedName>
</protein>
<keyword evidence="6" id="KW-1185">Reference proteome</keyword>
<dbReference type="PANTHER" id="PTHR43464">
    <property type="entry name" value="METHYLTRANSFERASE"/>
    <property type="match status" value="1"/>
</dbReference>
<dbReference type="InterPro" id="IPR029063">
    <property type="entry name" value="SAM-dependent_MTases_sf"/>
</dbReference>
<evidence type="ECO:0000256" key="1">
    <source>
        <dbReference type="ARBA" id="ARBA00022603"/>
    </source>
</evidence>
<sequence>MTADNTLMIEDWNGRVGESWRVHQERLDDMLAAYGEAVLGAAGARPGERVLDVGCGAGATSLALARAVQPGGAVVGVDVSTPLLERARERAAAAGLDVTFRCADAGADDLGPGGYDLLVSRFGVMFFADPVAAFVHVRAAARPGGRLAFVCWRAAVENEWVVLPQRALRDLVPAPPPPDPAAPGPFSFAARERVQSILDGAGFRDVAITPFDAPLRFGRGDTPEAALDDALAQAADIGPVSRLLAGQPDDVRARGLAAVRAAFAGRAGPDGVIVRGAAWIVTARA</sequence>
<evidence type="ECO:0000313" key="6">
    <source>
        <dbReference type="Proteomes" id="UP001164459"/>
    </source>
</evidence>
<dbReference type="PANTHER" id="PTHR43464:SF19">
    <property type="entry name" value="UBIQUINONE BIOSYNTHESIS O-METHYLTRANSFERASE, MITOCHONDRIAL"/>
    <property type="match status" value="1"/>
</dbReference>
<dbReference type="RefSeq" id="WP_269032151.1">
    <property type="nucleotide sequence ID" value="NZ_CP114040.1"/>
</dbReference>
<dbReference type="Proteomes" id="UP001164459">
    <property type="component" value="Chromosome"/>
</dbReference>
<dbReference type="InterPro" id="IPR041698">
    <property type="entry name" value="Methyltransf_25"/>
</dbReference>
<evidence type="ECO:0000256" key="3">
    <source>
        <dbReference type="ARBA" id="ARBA00022691"/>
    </source>
</evidence>
<dbReference type="SUPFAM" id="SSF53335">
    <property type="entry name" value="S-adenosyl-L-methionine-dependent methyltransferases"/>
    <property type="match status" value="1"/>
</dbReference>
<dbReference type="Pfam" id="PF13649">
    <property type="entry name" value="Methyltransf_25"/>
    <property type="match status" value="1"/>
</dbReference>
<proteinExistence type="predicted"/>
<dbReference type="GO" id="GO:0008168">
    <property type="term" value="F:methyltransferase activity"/>
    <property type="evidence" value="ECO:0007669"/>
    <property type="project" value="UniProtKB-KW"/>
</dbReference>
<gene>
    <name evidence="5" type="ORF">O0S08_26920</name>
</gene>
<keyword evidence="1 5" id="KW-0489">Methyltransferase</keyword>
<feature type="domain" description="Methyltransferase" evidence="4">
    <location>
        <begin position="50"/>
        <end position="145"/>
    </location>
</feature>
<accession>A0ABY7GSA9</accession>
<keyword evidence="2" id="KW-0808">Transferase</keyword>
<organism evidence="5 6">
    <name type="scientific">Nannocystis punicea</name>
    <dbReference type="NCBI Taxonomy" id="2995304"/>
    <lineage>
        <taxon>Bacteria</taxon>
        <taxon>Pseudomonadati</taxon>
        <taxon>Myxococcota</taxon>
        <taxon>Polyangia</taxon>
        <taxon>Nannocystales</taxon>
        <taxon>Nannocystaceae</taxon>
        <taxon>Nannocystis</taxon>
    </lineage>
</organism>
<dbReference type="CDD" id="cd02440">
    <property type="entry name" value="AdoMet_MTases"/>
    <property type="match status" value="1"/>
</dbReference>
<dbReference type="GO" id="GO:0032259">
    <property type="term" value="P:methylation"/>
    <property type="evidence" value="ECO:0007669"/>
    <property type="project" value="UniProtKB-KW"/>
</dbReference>
<evidence type="ECO:0000256" key="2">
    <source>
        <dbReference type="ARBA" id="ARBA00022679"/>
    </source>
</evidence>